<dbReference type="Proteomes" id="UP000305675">
    <property type="component" value="Unassembled WGS sequence"/>
</dbReference>
<name>A0A4U1BRW3_9GAMM</name>
<evidence type="ECO:0000256" key="3">
    <source>
        <dbReference type="ARBA" id="ARBA00022692"/>
    </source>
</evidence>
<dbReference type="PANTHER" id="PTHR35007">
    <property type="entry name" value="INTEGRAL MEMBRANE PROTEIN-RELATED"/>
    <property type="match status" value="1"/>
</dbReference>
<feature type="transmembrane region" description="Helical" evidence="6">
    <location>
        <begin position="294"/>
        <end position="315"/>
    </location>
</feature>
<feature type="domain" description="Type II secretion system protein GspF" evidence="7">
    <location>
        <begin position="182"/>
        <end position="309"/>
    </location>
</feature>
<evidence type="ECO:0000256" key="5">
    <source>
        <dbReference type="ARBA" id="ARBA00023136"/>
    </source>
</evidence>
<proteinExistence type="predicted"/>
<feature type="transmembrane region" description="Helical" evidence="6">
    <location>
        <begin position="119"/>
        <end position="137"/>
    </location>
</feature>
<feature type="transmembrane region" description="Helical" evidence="6">
    <location>
        <begin position="143"/>
        <end position="166"/>
    </location>
</feature>
<dbReference type="Pfam" id="PF00482">
    <property type="entry name" value="T2SSF"/>
    <property type="match status" value="1"/>
</dbReference>
<gene>
    <name evidence="8" type="ORF">FCL42_01330</name>
</gene>
<evidence type="ECO:0000256" key="4">
    <source>
        <dbReference type="ARBA" id="ARBA00022989"/>
    </source>
</evidence>
<keyword evidence="2" id="KW-1003">Cell membrane</keyword>
<dbReference type="EMBL" id="SWCJ01000001">
    <property type="protein sequence ID" value="TKB58417.1"/>
    <property type="molecule type" value="Genomic_DNA"/>
</dbReference>
<keyword evidence="5 6" id="KW-0472">Membrane</keyword>
<dbReference type="GO" id="GO:0005886">
    <property type="term" value="C:plasma membrane"/>
    <property type="evidence" value="ECO:0007669"/>
    <property type="project" value="UniProtKB-SubCell"/>
</dbReference>
<dbReference type="AlphaFoldDB" id="A0A4U1BRW3"/>
<dbReference type="PANTHER" id="PTHR35007:SF2">
    <property type="entry name" value="PILUS ASSEMBLE PROTEIN"/>
    <property type="match status" value="1"/>
</dbReference>
<dbReference type="OrthoDB" id="9810662at2"/>
<keyword evidence="3 6" id="KW-0812">Transmembrane</keyword>
<evidence type="ECO:0000313" key="9">
    <source>
        <dbReference type="Proteomes" id="UP000305675"/>
    </source>
</evidence>
<comment type="caution">
    <text evidence="8">The sequence shown here is derived from an EMBL/GenBank/DDBJ whole genome shotgun (WGS) entry which is preliminary data.</text>
</comment>
<keyword evidence="9" id="KW-1185">Reference proteome</keyword>
<protein>
    <submittedName>
        <fullName evidence="8">Type II secretion system F family protein</fullName>
    </submittedName>
</protein>
<dbReference type="RefSeq" id="WP_136861565.1">
    <property type="nucleotide sequence ID" value="NZ_SWCJ01000001.1"/>
</dbReference>
<dbReference type="InterPro" id="IPR018076">
    <property type="entry name" value="T2SS_GspF_dom"/>
</dbReference>
<feature type="transmembrane region" description="Helical" evidence="6">
    <location>
        <begin position="20"/>
        <end position="41"/>
    </location>
</feature>
<sequence length="325" mass="36347">MEYLLSLVNEVFQNETYSEFAIYVIAAIAGVSLAMGLGLLFSGLYSPAKRRLAQIRAQEGYVNNFKEEFDHSLEHNLSHKADSKLTGRFAFGNEDTRKRLIHSGFHSNNALAIYNGCRILLFIIAVFLSMYLLRAFPNTSTTILFYGVAVLLGIAFILPSLVLDNLAERRMRKMRIGFPDALDLLVVCCEAGLGLQAALNRVAAEVRLSHYHLAEELELVCQKTRAGLSMQIALQEFAERTGLEDIRGLNGSITQSIRLGTGIAETLRVYSEEYREKRIQAAEEMAGKLGVKMMFPMIFCIWPSFFIVAIGPAMLKLAEVWDVAF</sequence>
<comment type="subcellular location">
    <subcellularLocation>
        <location evidence="1">Cell membrane</location>
        <topology evidence="1">Multi-pass membrane protein</topology>
    </subcellularLocation>
</comment>
<reference evidence="8 9" key="1">
    <citation type="submission" date="2019-04" db="EMBL/GenBank/DDBJ databases">
        <authorList>
            <person name="Hwang J.C."/>
        </authorList>
    </citation>
    <scope>NUCLEOTIDE SEQUENCE [LARGE SCALE GENOMIC DNA]</scope>
    <source>
        <strain evidence="8 9">IMCC35002</strain>
    </source>
</reference>
<evidence type="ECO:0000259" key="7">
    <source>
        <dbReference type="Pfam" id="PF00482"/>
    </source>
</evidence>
<keyword evidence="4 6" id="KW-1133">Transmembrane helix</keyword>
<evidence type="ECO:0000313" key="8">
    <source>
        <dbReference type="EMBL" id="TKB58417.1"/>
    </source>
</evidence>
<evidence type="ECO:0000256" key="2">
    <source>
        <dbReference type="ARBA" id="ARBA00022475"/>
    </source>
</evidence>
<evidence type="ECO:0000256" key="1">
    <source>
        <dbReference type="ARBA" id="ARBA00004651"/>
    </source>
</evidence>
<accession>A0A4U1BRW3</accession>
<evidence type="ECO:0000256" key="6">
    <source>
        <dbReference type="SAM" id="Phobius"/>
    </source>
</evidence>
<organism evidence="8 9">
    <name type="scientific">Ferrimonas aestuarii</name>
    <dbReference type="NCBI Taxonomy" id="2569539"/>
    <lineage>
        <taxon>Bacteria</taxon>
        <taxon>Pseudomonadati</taxon>
        <taxon>Pseudomonadota</taxon>
        <taxon>Gammaproteobacteria</taxon>
        <taxon>Alteromonadales</taxon>
        <taxon>Ferrimonadaceae</taxon>
        <taxon>Ferrimonas</taxon>
    </lineage>
</organism>